<dbReference type="Pfam" id="PF19361">
    <property type="entry name" value="DUF5937"/>
    <property type="match status" value="1"/>
</dbReference>
<organism evidence="6 7">
    <name type="scientific">Nonomuraea bangladeshensis</name>
    <dbReference type="NCBI Taxonomy" id="404385"/>
    <lineage>
        <taxon>Bacteria</taxon>
        <taxon>Bacillati</taxon>
        <taxon>Actinomycetota</taxon>
        <taxon>Actinomycetes</taxon>
        <taxon>Streptosporangiales</taxon>
        <taxon>Streptosporangiaceae</taxon>
        <taxon>Nonomuraea</taxon>
    </lineage>
</organism>
<protein>
    <submittedName>
        <fullName evidence="6">DUF5937 family protein</fullName>
    </submittedName>
</protein>
<accession>A0ABV3HJ95</accession>
<keyword evidence="2" id="KW-0238">DNA-binding</keyword>
<feature type="region of interest" description="Disordered" evidence="4">
    <location>
        <begin position="321"/>
        <end position="347"/>
    </location>
</feature>
<dbReference type="Proteomes" id="UP001552427">
    <property type="component" value="Unassembled WGS sequence"/>
</dbReference>
<proteinExistence type="predicted"/>
<comment type="caution">
    <text evidence="6">The sequence shown here is derived from an EMBL/GenBank/DDBJ whole genome shotgun (WGS) entry which is preliminary data.</text>
</comment>
<dbReference type="SUPFAM" id="SSF46785">
    <property type="entry name" value="Winged helix' DNA-binding domain"/>
    <property type="match status" value="1"/>
</dbReference>
<dbReference type="EMBL" id="JBFARM010000018">
    <property type="protein sequence ID" value="MEV4292379.1"/>
    <property type="molecule type" value="Genomic_DNA"/>
</dbReference>
<keyword evidence="7" id="KW-1185">Reference proteome</keyword>
<dbReference type="Pfam" id="PF12840">
    <property type="entry name" value="HTH_20"/>
    <property type="match status" value="1"/>
</dbReference>
<evidence type="ECO:0000313" key="6">
    <source>
        <dbReference type="EMBL" id="MEV4292379.1"/>
    </source>
</evidence>
<sequence>MGLELTFTARDAANVRFAVSPLWEVVASVRVVKNPAAHAVLKPWAERVRRRLADVDWRLLSDLVPVPTISIVGFVCPPPATSVPDLEVELAGMAAMAPLVQEGFDAWDGPRTRALQELYADPVGGLERLAEEIRGYWEAAIAPYWPRVRALLEGDVLYRARLLAEGGLRRMLSDLDPAVTWEGETLRLPKTVCEGVRPLGGLGLLLVPSVFTWPRVFSITSPPWQPTIRYPPRGVATLWERRESDPPQALAAVLGRTRTRLLAELDQPASTKELAARLDLSEPGASQHLTALRRAGLASAHRTGRYVLYARTAVAETLLAGDASPAPSGHEQGRAGTAELPGPPGAR</sequence>
<evidence type="ECO:0000259" key="5">
    <source>
        <dbReference type="SMART" id="SM00418"/>
    </source>
</evidence>
<feature type="domain" description="HTH arsR-type" evidence="5">
    <location>
        <begin position="248"/>
        <end position="323"/>
    </location>
</feature>
<dbReference type="SMART" id="SM00418">
    <property type="entry name" value="HTH_ARSR"/>
    <property type="match status" value="1"/>
</dbReference>
<dbReference type="CDD" id="cd00090">
    <property type="entry name" value="HTH_ARSR"/>
    <property type="match status" value="1"/>
</dbReference>
<evidence type="ECO:0000256" key="1">
    <source>
        <dbReference type="ARBA" id="ARBA00023015"/>
    </source>
</evidence>
<reference evidence="6 7" key="1">
    <citation type="submission" date="2024-06" db="EMBL/GenBank/DDBJ databases">
        <title>The Natural Products Discovery Center: Release of the First 8490 Sequenced Strains for Exploring Actinobacteria Biosynthetic Diversity.</title>
        <authorList>
            <person name="Kalkreuter E."/>
            <person name="Kautsar S.A."/>
            <person name="Yang D."/>
            <person name="Bader C.D."/>
            <person name="Teijaro C.N."/>
            <person name="Fluegel L."/>
            <person name="Davis C.M."/>
            <person name="Simpson J.R."/>
            <person name="Lauterbach L."/>
            <person name="Steele A.D."/>
            <person name="Gui C."/>
            <person name="Meng S."/>
            <person name="Li G."/>
            <person name="Viehrig K."/>
            <person name="Ye F."/>
            <person name="Su P."/>
            <person name="Kiefer A.F."/>
            <person name="Nichols A."/>
            <person name="Cepeda A.J."/>
            <person name="Yan W."/>
            <person name="Fan B."/>
            <person name="Jiang Y."/>
            <person name="Adhikari A."/>
            <person name="Zheng C.-J."/>
            <person name="Schuster L."/>
            <person name="Cowan T.M."/>
            <person name="Smanski M.J."/>
            <person name="Chevrette M.G."/>
            <person name="De Carvalho L.P.S."/>
            <person name="Shen B."/>
        </authorList>
    </citation>
    <scope>NUCLEOTIDE SEQUENCE [LARGE SCALE GENOMIC DNA]</scope>
    <source>
        <strain evidence="6 7">NPDC049574</strain>
    </source>
</reference>
<dbReference type="InterPro" id="IPR036390">
    <property type="entry name" value="WH_DNA-bd_sf"/>
</dbReference>
<evidence type="ECO:0000256" key="4">
    <source>
        <dbReference type="SAM" id="MobiDB-lite"/>
    </source>
</evidence>
<dbReference type="InterPro" id="IPR001845">
    <property type="entry name" value="HTH_ArsR_DNA-bd_dom"/>
</dbReference>
<dbReference type="InterPro" id="IPR045981">
    <property type="entry name" value="DUF5937"/>
</dbReference>
<dbReference type="PANTHER" id="PTHR43132:SF8">
    <property type="entry name" value="HTH-TYPE TRANSCRIPTIONAL REGULATOR KMTR"/>
    <property type="match status" value="1"/>
</dbReference>
<evidence type="ECO:0000313" key="7">
    <source>
        <dbReference type="Proteomes" id="UP001552427"/>
    </source>
</evidence>
<dbReference type="RefSeq" id="WP_364462369.1">
    <property type="nucleotide sequence ID" value="NZ_JBFARM010000018.1"/>
</dbReference>
<dbReference type="PANTHER" id="PTHR43132">
    <property type="entry name" value="ARSENICAL RESISTANCE OPERON REPRESSOR ARSR-RELATED"/>
    <property type="match status" value="1"/>
</dbReference>
<keyword evidence="1" id="KW-0805">Transcription regulation</keyword>
<dbReference type="InterPro" id="IPR011991">
    <property type="entry name" value="ArsR-like_HTH"/>
</dbReference>
<evidence type="ECO:0000256" key="2">
    <source>
        <dbReference type="ARBA" id="ARBA00023125"/>
    </source>
</evidence>
<evidence type="ECO:0000256" key="3">
    <source>
        <dbReference type="ARBA" id="ARBA00023163"/>
    </source>
</evidence>
<dbReference type="InterPro" id="IPR036388">
    <property type="entry name" value="WH-like_DNA-bd_sf"/>
</dbReference>
<dbReference type="InterPro" id="IPR051011">
    <property type="entry name" value="Metal_resp_trans_reg"/>
</dbReference>
<gene>
    <name evidence="6" type="ORF">AB0K40_43310</name>
</gene>
<dbReference type="Gene3D" id="1.10.10.10">
    <property type="entry name" value="Winged helix-like DNA-binding domain superfamily/Winged helix DNA-binding domain"/>
    <property type="match status" value="1"/>
</dbReference>
<keyword evidence="3" id="KW-0804">Transcription</keyword>
<dbReference type="PRINTS" id="PR00778">
    <property type="entry name" value="HTHARSR"/>
</dbReference>
<name>A0ABV3HJ95_9ACTN</name>